<dbReference type="EC" id="3.1.4.46" evidence="2"/>
<name>A0A068VUQ5_PROFF</name>
<keyword evidence="2" id="KW-0378">Hydrolase</keyword>
<protein>
    <submittedName>
        <fullName evidence="2">Glycerophosphoryl diester phosphodiesterase</fullName>
        <ecNumber evidence="2">3.1.4.46</ecNumber>
    </submittedName>
</protein>
<proteinExistence type="predicted"/>
<sequence length="239" mass="25771">MTAVWAHRGASAAAPENTLPAFQAAATLGADGVELDVQRTRDGQLVVCHDETIDRTSNGVGNLADYTLSQLKEFDFSAGHPEFTNVAIPTLAEVFDVLGPTGLMINIELKNSVVPYEGMEAQVLALVHAAGWDDKVFYSSFNHRSMRRLAERDYPVGLLYDSVLWRAAKYAAELGASALHPSGRAVRVNPGVVRAAHKRGLSVNVWTIDKPAQIQALLDLEVDAIITNVPDVALGVRDA</sequence>
<dbReference type="GeneID" id="61223047"/>
<accession>A0A068VUQ5</accession>
<dbReference type="RefSeq" id="WP_013160082.1">
    <property type="nucleotide sequence ID" value="NZ_CP010341.1"/>
</dbReference>
<dbReference type="InterPro" id="IPR030395">
    <property type="entry name" value="GP_PDE_dom"/>
</dbReference>
<dbReference type="AlphaFoldDB" id="A0A068VUQ5"/>
<evidence type="ECO:0000313" key="2">
    <source>
        <dbReference type="EMBL" id="CEP25725.1"/>
    </source>
</evidence>
<dbReference type="Pfam" id="PF03009">
    <property type="entry name" value="GDPD"/>
    <property type="match status" value="1"/>
</dbReference>
<dbReference type="PROSITE" id="PS51704">
    <property type="entry name" value="GP_PDE"/>
    <property type="match status" value="1"/>
</dbReference>
<dbReference type="GO" id="GO:0008889">
    <property type="term" value="F:glycerophosphodiester phosphodiesterase activity"/>
    <property type="evidence" value="ECO:0007669"/>
    <property type="project" value="UniProtKB-EC"/>
</dbReference>
<dbReference type="PANTHER" id="PTHR46211:SF1">
    <property type="entry name" value="GLYCEROPHOSPHODIESTER PHOSPHODIESTERASE, CYTOPLASMIC"/>
    <property type="match status" value="1"/>
</dbReference>
<dbReference type="Gene3D" id="3.20.20.190">
    <property type="entry name" value="Phosphatidylinositol (PI) phosphodiesterase"/>
    <property type="match status" value="1"/>
</dbReference>
<dbReference type="CDD" id="cd08563">
    <property type="entry name" value="GDPD_TtGDE_like"/>
    <property type="match status" value="1"/>
</dbReference>
<dbReference type="PATRIC" id="fig|66712.6.peg.165"/>
<dbReference type="PANTHER" id="PTHR46211">
    <property type="entry name" value="GLYCEROPHOSPHORYL DIESTER PHOSPHODIESTERASE"/>
    <property type="match status" value="1"/>
</dbReference>
<evidence type="ECO:0000259" key="1">
    <source>
        <dbReference type="PROSITE" id="PS51704"/>
    </source>
</evidence>
<reference evidence="2" key="1">
    <citation type="submission" date="2014-08" db="EMBL/GenBank/DDBJ databases">
        <authorList>
            <person name="Falentin Helene"/>
        </authorList>
    </citation>
    <scope>NUCLEOTIDE SEQUENCE</scope>
</reference>
<dbReference type="GO" id="GO:0006629">
    <property type="term" value="P:lipid metabolic process"/>
    <property type="evidence" value="ECO:0007669"/>
    <property type="project" value="InterPro"/>
</dbReference>
<dbReference type="KEGG" id="pfre:RM25_0163"/>
<organism evidence="2">
    <name type="scientific">Propionibacterium freudenreichii subsp. freudenreichii</name>
    <dbReference type="NCBI Taxonomy" id="66712"/>
    <lineage>
        <taxon>Bacteria</taxon>
        <taxon>Bacillati</taxon>
        <taxon>Actinomycetota</taxon>
        <taxon>Actinomycetes</taxon>
        <taxon>Propionibacteriales</taxon>
        <taxon>Propionibacteriaceae</taxon>
        <taxon>Propionibacterium</taxon>
    </lineage>
</organism>
<gene>
    <name evidence="2" type="primary">ugpQ1</name>
    <name evidence="2" type="ORF">PFCIRM138_10865</name>
</gene>
<dbReference type="EMBL" id="LM676381">
    <property type="protein sequence ID" value="CEP25725.1"/>
    <property type="molecule type" value="Genomic_DNA"/>
</dbReference>
<dbReference type="SUPFAM" id="SSF51695">
    <property type="entry name" value="PLC-like phosphodiesterases"/>
    <property type="match status" value="1"/>
</dbReference>
<dbReference type="InterPro" id="IPR017946">
    <property type="entry name" value="PLC-like_Pdiesterase_TIM-brl"/>
</dbReference>
<feature type="domain" description="GP-PDE" evidence="1">
    <location>
        <begin position="2"/>
        <end position="237"/>
    </location>
</feature>